<evidence type="ECO:0000256" key="1">
    <source>
        <dbReference type="ARBA" id="ARBA00006484"/>
    </source>
</evidence>
<comment type="similarity">
    <text evidence="1">Belongs to the short-chain dehydrogenases/reductases (SDR) family.</text>
</comment>
<dbReference type="Proteomes" id="UP000182932">
    <property type="component" value="Unassembled WGS sequence"/>
</dbReference>
<dbReference type="InterPro" id="IPR002347">
    <property type="entry name" value="SDR_fam"/>
</dbReference>
<reference evidence="3 4" key="1">
    <citation type="submission" date="2016-10" db="EMBL/GenBank/DDBJ databases">
        <authorList>
            <person name="Varghese N."/>
            <person name="Submissions S."/>
        </authorList>
    </citation>
    <scope>NUCLEOTIDE SEQUENCE [LARGE SCALE GENOMIC DNA]</scope>
    <source>
        <strain evidence="3 4">FF3</strain>
    </source>
</reference>
<protein>
    <submittedName>
        <fullName evidence="3">NAD(P)-dependent dehydrogenase, short-chain alcohol dehydrogenase family</fullName>
    </submittedName>
</protein>
<dbReference type="PANTHER" id="PTHR43477:SF1">
    <property type="entry name" value="DIHYDROANTICAPSIN 7-DEHYDROGENASE"/>
    <property type="match status" value="1"/>
</dbReference>
<dbReference type="SUPFAM" id="SSF51735">
    <property type="entry name" value="NAD(P)-binding Rossmann-fold domains"/>
    <property type="match status" value="1"/>
</dbReference>
<dbReference type="GO" id="GO:0016491">
    <property type="term" value="F:oxidoreductase activity"/>
    <property type="evidence" value="ECO:0007669"/>
    <property type="project" value="UniProtKB-KW"/>
</dbReference>
<dbReference type="RefSeq" id="WP_074839271.1">
    <property type="nucleotide sequence ID" value="NZ_CATMKJ010000028.1"/>
</dbReference>
<dbReference type="InterPro" id="IPR020904">
    <property type="entry name" value="Sc_DH/Rdtase_CS"/>
</dbReference>
<dbReference type="PANTHER" id="PTHR43477">
    <property type="entry name" value="DIHYDROANTICAPSIN 7-DEHYDROGENASE"/>
    <property type="match status" value="1"/>
</dbReference>
<gene>
    <name evidence="3" type="ORF">SAMN04487940_12329</name>
</gene>
<dbReference type="PRINTS" id="PR00081">
    <property type="entry name" value="GDHRDH"/>
</dbReference>
<accession>A0A975ZQJ1</accession>
<dbReference type="FunFam" id="3.40.50.720:FF:000084">
    <property type="entry name" value="Short-chain dehydrogenase reductase"/>
    <property type="match status" value="1"/>
</dbReference>
<dbReference type="AlphaFoldDB" id="A0A975ZQJ1"/>
<dbReference type="PRINTS" id="PR00080">
    <property type="entry name" value="SDRFAMILY"/>
</dbReference>
<dbReference type="EMBL" id="FNYY01000023">
    <property type="protein sequence ID" value="SEK06652.1"/>
    <property type="molecule type" value="Genomic_DNA"/>
</dbReference>
<name>A0A975ZQJ1_9RHOB</name>
<dbReference type="Gene3D" id="3.40.50.720">
    <property type="entry name" value="NAD(P)-binding Rossmann-like Domain"/>
    <property type="match status" value="1"/>
</dbReference>
<dbReference type="CDD" id="cd05233">
    <property type="entry name" value="SDR_c"/>
    <property type="match status" value="1"/>
</dbReference>
<keyword evidence="4" id="KW-1185">Reference proteome</keyword>
<proteinExistence type="inferred from homology"/>
<keyword evidence="2" id="KW-0560">Oxidoreductase</keyword>
<dbReference type="PROSITE" id="PS00061">
    <property type="entry name" value="ADH_SHORT"/>
    <property type="match status" value="1"/>
</dbReference>
<comment type="caution">
    <text evidence="3">The sequence shown here is derived from an EMBL/GenBank/DDBJ whole genome shotgun (WGS) entry which is preliminary data.</text>
</comment>
<evidence type="ECO:0000256" key="2">
    <source>
        <dbReference type="ARBA" id="ARBA00023002"/>
    </source>
</evidence>
<dbReference type="InterPro" id="IPR036291">
    <property type="entry name" value="NAD(P)-bd_dom_sf"/>
</dbReference>
<dbReference type="GeneID" id="80820585"/>
<evidence type="ECO:0000313" key="3">
    <source>
        <dbReference type="EMBL" id="SEK06652.1"/>
    </source>
</evidence>
<dbReference type="Pfam" id="PF13561">
    <property type="entry name" value="adh_short_C2"/>
    <property type="match status" value="1"/>
</dbReference>
<dbReference type="InterPro" id="IPR051122">
    <property type="entry name" value="SDR_DHRS6-like"/>
</dbReference>
<evidence type="ECO:0000313" key="4">
    <source>
        <dbReference type="Proteomes" id="UP000182932"/>
    </source>
</evidence>
<organism evidence="3 4">
    <name type="scientific">Marinovum algicola</name>
    <dbReference type="NCBI Taxonomy" id="42444"/>
    <lineage>
        <taxon>Bacteria</taxon>
        <taxon>Pseudomonadati</taxon>
        <taxon>Pseudomonadota</taxon>
        <taxon>Alphaproteobacteria</taxon>
        <taxon>Rhodobacterales</taxon>
        <taxon>Roseobacteraceae</taxon>
        <taxon>Marinovum</taxon>
    </lineage>
</organism>
<sequence length="256" mass="26596">MARSVEKYAVVTGTAGIGLGVARRLVRDGFAVTLCGVDAQDNSAATEALPEAAVVELDVSDDRAVAQFAASLIARIPKLDALINCAGIQPYGTIETTTPADWQRVIGVNLGGYFNMAHFLYPLLKKAGAASVVNFASVQGHRCQNNVLGYATSKGAIHAFTRALAVDAARDGIRVNSVSPGSVRTPLLEFAARELTPADGDPEATMQGFGDAHPVGRVGTTQEIAALVSYLTGPESAFHTGADFVIDGGLNIKLGV</sequence>